<dbReference type="InterPro" id="IPR017900">
    <property type="entry name" value="4Fe4S_Fe_S_CS"/>
</dbReference>
<dbReference type="InterPro" id="IPR013352">
    <property type="entry name" value="Fe_hydrogenase_subset"/>
</dbReference>
<dbReference type="FunFam" id="3.30.70.20:FF:000035">
    <property type="entry name" value="Iron hydrogenase 1"/>
    <property type="match status" value="1"/>
</dbReference>
<keyword evidence="2" id="KW-0001">2Fe-2S</keyword>
<dbReference type="Pfam" id="PF02906">
    <property type="entry name" value="Fe_hyd_lg_C"/>
    <property type="match status" value="1"/>
</dbReference>
<dbReference type="SUPFAM" id="SSF54862">
    <property type="entry name" value="4Fe-4S ferredoxins"/>
    <property type="match status" value="1"/>
</dbReference>
<evidence type="ECO:0000256" key="6">
    <source>
        <dbReference type="ARBA" id="ARBA00023004"/>
    </source>
</evidence>
<dbReference type="Pfam" id="PF13510">
    <property type="entry name" value="Fer2_4"/>
    <property type="match status" value="1"/>
</dbReference>
<dbReference type="Pfam" id="PF10588">
    <property type="entry name" value="NADH-G_4Fe-4S_3"/>
    <property type="match status" value="1"/>
</dbReference>
<dbReference type="SUPFAM" id="SSF54292">
    <property type="entry name" value="2Fe-2S ferredoxin-like"/>
    <property type="match status" value="1"/>
</dbReference>
<dbReference type="Gene3D" id="3.40.950.10">
    <property type="entry name" value="Fe-only Hydrogenase (Larger Subunit), Chain L, domain 3"/>
    <property type="match status" value="1"/>
</dbReference>
<dbReference type="FunFam" id="3.10.20.740:FF:000005">
    <property type="entry name" value="NADH:ubiquinone oxidoreductase subunit"/>
    <property type="match status" value="1"/>
</dbReference>
<gene>
    <name evidence="11" type="ORF">SAMN04488528_100441</name>
</gene>
<dbReference type="InterPro" id="IPR049830">
    <property type="entry name" value="HndD"/>
</dbReference>
<dbReference type="OrthoDB" id="9805142at2"/>
<dbReference type="InterPro" id="IPR019574">
    <property type="entry name" value="NADH_UbQ_OxRdtase_Gsu_4Fe4S-bd"/>
</dbReference>
<dbReference type="SMART" id="SM00902">
    <property type="entry name" value="Fe_hyd_SSU"/>
    <property type="match status" value="1"/>
</dbReference>
<dbReference type="InterPro" id="IPR036010">
    <property type="entry name" value="2Fe-2S_ferredoxin-like_sf"/>
</dbReference>
<dbReference type="Gene3D" id="4.10.260.20">
    <property type="entry name" value="Iron hydrogenase, small subunit"/>
    <property type="match status" value="1"/>
</dbReference>
<evidence type="ECO:0000259" key="10">
    <source>
        <dbReference type="PROSITE" id="PS51839"/>
    </source>
</evidence>
<dbReference type="InterPro" id="IPR017896">
    <property type="entry name" value="4Fe4S_Fe-S-bd"/>
</dbReference>
<keyword evidence="1" id="KW-0004">4Fe-4S</keyword>
<dbReference type="GO" id="GO:0051539">
    <property type="term" value="F:4 iron, 4 sulfur cluster binding"/>
    <property type="evidence" value="ECO:0007669"/>
    <property type="project" value="UniProtKB-KW"/>
</dbReference>
<dbReference type="Pfam" id="PF02256">
    <property type="entry name" value="Fe_hyd_SSU"/>
    <property type="match status" value="1"/>
</dbReference>
<dbReference type="Pfam" id="PF22117">
    <property type="entry name" value="Fer4_Nqo3"/>
    <property type="match status" value="1"/>
</dbReference>
<protein>
    <submittedName>
        <fullName evidence="11">NAD(P)-dependent iron-only hydrogenase catalytic subunit</fullName>
    </submittedName>
</protein>
<keyword evidence="6" id="KW-0408">Iron</keyword>
<evidence type="ECO:0000256" key="3">
    <source>
        <dbReference type="ARBA" id="ARBA00022723"/>
    </source>
</evidence>
<dbReference type="Proteomes" id="UP000198619">
    <property type="component" value="Unassembled WGS sequence"/>
</dbReference>
<evidence type="ECO:0000259" key="8">
    <source>
        <dbReference type="PROSITE" id="PS51085"/>
    </source>
</evidence>
<reference evidence="11 12" key="1">
    <citation type="submission" date="2016-10" db="EMBL/GenBank/DDBJ databases">
        <authorList>
            <person name="de Groot N.N."/>
        </authorList>
    </citation>
    <scope>NUCLEOTIDE SEQUENCE [LARGE SCALE GENOMIC DNA]</scope>
    <source>
        <strain evidence="11 12">DSM 12271</strain>
    </source>
</reference>
<dbReference type="InterPro" id="IPR050340">
    <property type="entry name" value="Cytosolic_Fe-S_CAF"/>
</dbReference>
<dbReference type="PANTHER" id="PTHR11615">
    <property type="entry name" value="NITRATE, FORMATE, IRON DEHYDROGENASE"/>
    <property type="match status" value="1"/>
</dbReference>
<dbReference type="GO" id="GO:0051537">
    <property type="term" value="F:2 iron, 2 sulfur cluster binding"/>
    <property type="evidence" value="ECO:0007669"/>
    <property type="project" value="UniProtKB-KW"/>
</dbReference>
<dbReference type="PROSITE" id="PS51085">
    <property type="entry name" value="2FE2S_FER_2"/>
    <property type="match status" value="1"/>
</dbReference>
<dbReference type="InterPro" id="IPR001041">
    <property type="entry name" value="2Fe-2S_ferredoxin-type"/>
</dbReference>
<evidence type="ECO:0000256" key="7">
    <source>
        <dbReference type="ARBA" id="ARBA00023014"/>
    </source>
</evidence>
<dbReference type="CDD" id="cd00207">
    <property type="entry name" value="fer2"/>
    <property type="match status" value="1"/>
</dbReference>
<keyword evidence="4" id="KW-0677">Repeat</keyword>
<feature type="domain" description="2Fe-2S ferredoxin-type" evidence="8">
    <location>
        <begin position="2"/>
        <end position="85"/>
    </location>
</feature>
<accession>A0A1I0W5S0</accession>
<evidence type="ECO:0000259" key="9">
    <source>
        <dbReference type="PROSITE" id="PS51379"/>
    </source>
</evidence>
<dbReference type="NCBIfam" id="NF040763">
    <property type="entry name" value="FeFe_hydrog_A6"/>
    <property type="match status" value="1"/>
</dbReference>
<dbReference type="PROSITE" id="PS51839">
    <property type="entry name" value="4FE4S_HC3"/>
    <property type="match status" value="1"/>
</dbReference>
<feature type="domain" description="4Fe-4S His(Cys)3-ligated-type" evidence="10">
    <location>
        <begin position="85"/>
        <end position="124"/>
    </location>
</feature>
<dbReference type="InterPro" id="IPR003149">
    <property type="entry name" value="Fe_hydrogenase_ssu"/>
</dbReference>
<proteinExistence type="predicted"/>
<keyword evidence="5" id="KW-0560">Oxidoreductase</keyword>
<dbReference type="NCBIfam" id="TIGR02512">
    <property type="entry name" value="FeFe_hydrog_A"/>
    <property type="match status" value="1"/>
</dbReference>
<dbReference type="RefSeq" id="WP_090038818.1">
    <property type="nucleotide sequence ID" value="NZ_FOKI01000004.1"/>
</dbReference>
<dbReference type="Gene3D" id="3.30.70.20">
    <property type="match status" value="1"/>
</dbReference>
<evidence type="ECO:0000256" key="4">
    <source>
        <dbReference type="ARBA" id="ARBA00022737"/>
    </source>
</evidence>
<dbReference type="Gene3D" id="3.40.50.1780">
    <property type="match status" value="1"/>
</dbReference>
<evidence type="ECO:0000313" key="12">
    <source>
        <dbReference type="Proteomes" id="UP000198619"/>
    </source>
</evidence>
<dbReference type="EMBL" id="FOKI01000004">
    <property type="protein sequence ID" value="SFA83640.1"/>
    <property type="molecule type" value="Genomic_DNA"/>
</dbReference>
<dbReference type="STRING" id="84698.SAMN04488528_100441"/>
<keyword evidence="7" id="KW-0411">Iron-sulfur</keyword>
<sequence>MTMVNLTINNKKVEVPKGTSILDAAKKLNIEIPTLCNMHMVDGQTRNCKGTCRICVVEVEGKGSLIPSCSVDVSEGMNVKTHTPRVLKARRTILDLLLSDHPQDCLKCEKNLKCELQKLAMDFGIERIKYEGEISRYPIDSSSPSIIRDMDKCILCRRCVTACNDVQKVHALTNVERGFNSVISTFFNKPLSETECTYCGQCLAVCPTGALREVRDYDKVWDVLGDKNKFVLVQTAPAVRVALGEEFGFESGAITTGKMVGALKTLGFNGVYDTNFGADLTIMEEAYEFVDRFTKGENLPLITSCCPAWVKFIEDKYPEYLNLPSSCKSPQQMFGAIAKTYLAKKLNIEPKDIVVVSVMPCVAKKYEAKREEMGRDGIRDVDVVITTRELAKMIKETGINLKDIEDANFDNPLGESTGAGVIFGTTGGVMEAALRTAYEVVTGKTLENVNFEQVRGLQGIKEANVNLNGKEVRIAVASSLGNAKKIMEDIKNGKCKYDFIEIMACPGGCIDGGGQPFIKSNREILKKRMEGLYTEDTNNKLRKSHDNPVIKEVYNEFLENPNSHKAHELLHTHYGKK</sequence>
<keyword evidence="3" id="KW-0479">Metal-binding</keyword>
<name>A0A1I0W5S0_9CLOT</name>
<dbReference type="SUPFAM" id="SSF53920">
    <property type="entry name" value="Fe-only hydrogenase"/>
    <property type="match status" value="1"/>
</dbReference>
<keyword evidence="12" id="KW-1185">Reference proteome</keyword>
<evidence type="ECO:0000313" key="11">
    <source>
        <dbReference type="EMBL" id="SFA83640.1"/>
    </source>
</evidence>
<evidence type="ECO:0000256" key="5">
    <source>
        <dbReference type="ARBA" id="ARBA00023002"/>
    </source>
</evidence>
<dbReference type="GO" id="GO:0005506">
    <property type="term" value="F:iron ion binding"/>
    <property type="evidence" value="ECO:0007669"/>
    <property type="project" value="InterPro"/>
</dbReference>
<evidence type="ECO:0000256" key="2">
    <source>
        <dbReference type="ARBA" id="ARBA00022714"/>
    </source>
</evidence>
<feature type="domain" description="4Fe-4S ferredoxin-type" evidence="9">
    <location>
        <begin position="144"/>
        <end position="174"/>
    </location>
</feature>
<dbReference type="Gene3D" id="3.10.20.740">
    <property type="match status" value="1"/>
</dbReference>
<dbReference type="AlphaFoldDB" id="A0A1I0W5S0"/>
<dbReference type="InterPro" id="IPR054351">
    <property type="entry name" value="NADH_UbQ_OxRdtase_ferredoxin"/>
</dbReference>
<dbReference type="InterPro" id="IPR009016">
    <property type="entry name" value="Fe_hydrogenase"/>
</dbReference>
<organism evidence="11 12">
    <name type="scientific">Clostridium frigidicarnis</name>
    <dbReference type="NCBI Taxonomy" id="84698"/>
    <lineage>
        <taxon>Bacteria</taxon>
        <taxon>Bacillati</taxon>
        <taxon>Bacillota</taxon>
        <taxon>Clostridia</taxon>
        <taxon>Eubacteriales</taxon>
        <taxon>Clostridiaceae</taxon>
        <taxon>Clostridium</taxon>
    </lineage>
</organism>
<dbReference type="GO" id="GO:0008901">
    <property type="term" value="F:ferredoxin hydrogenase activity"/>
    <property type="evidence" value="ECO:0007669"/>
    <property type="project" value="InterPro"/>
</dbReference>
<dbReference type="SMART" id="SM00929">
    <property type="entry name" value="NADH-G_4Fe-4S_3"/>
    <property type="match status" value="1"/>
</dbReference>
<dbReference type="InterPro" id="IPR036991">
    <property type="entry name" value="Fe_hydrogenase_ssu_sf"/>
</dbReference>
<dbReference type="PROSITE" id="PS00198">
    <property type="entry name" value="4FE4S_FER_1"/>
    <property type="match status" value="1"/>
</dbReference>
<feature type="domain" description="4Fe-4S ferredoxin-type" evidence="9">
    <location>
        <begin position="187"/>
        <end position="216"/>
    </location>
</feature>
<dbReference type="InterPro" id="IPR004108">
    <property type="entry name" value="Fe_hydrogenase_lsu_C"/>
</dbReference>
<evidence type="ECO:0000256" key="1">
    <source>
        <dbReference type="ARBA" id="ARBA00022485"/>
    </source>
</evidence>
<dbReference type="PROSITE" id="PS51379">
    <property type="entry name" value="4FE4S_FER_2"/>
    <property type="match status" value="2"/>
</dbReference>